<dbReference type="Proteomes" id="UP000693981">
    <property type="component" value="Unassembled WGS sequence"/>
</dbReference>
<feature type="signal peptide" evidence="5">
    <location>
        <begin position="1"/>
        <end position="42"/>
    </location>
</feature>
<evidence type="ECO:0000256" key="1">
    <source>
        <dbReference type="ARBA" id="ARBA00004370"/>
    </source>
</evidence>
<feature type="chain" id="PRO_5035816276" evidence="5">
    <location>
        <begin position="43"/>
        <end position="590"/>
    </location>
</feature>
<organism evidence="6 7">
    <name type="scientific">Phytophthora boehmeriae</name>
    <dbReference type="NCBI Taxonomy" id="109152"/>
    <lineage>
        <taxon>Eukaryota</taxon>
        <taxon>Sar</taxon>
        <taxon>Stramenopiles</taxon>
        <taxon>Oomycota</taxon>
        <taxon>Peronosporomycetes</taxon>
        <taxon>Peronosporales</taxon>
        <taxon>Peronosporaceae</taxon>
        <taxon>Phytophthora</taxon>
    </lineage>
</organism>
<dbReference type="GO" id="GO:0016020">
    <property type="term" value="C:membrane"/>
    <property type="evidence" value="ECO:0007669"/>
    <property type="project" value="UniProtKB-SubCell"/>
</dbReference>
<keyword evidence="5" id="KW-0732">Signal</keyword>
<evidence type="ECO:0000256" key="3">
    <source>
        <dbReference type="ARBA" id="ARBA00022989"/>
    </source>
</evidence>
<dbReference type="PANTHER" id="PTHR35518">
    <property type="entry name" value="MAINTENANCE OF TELOMOERE CAPPING"/>
    <property type="match status" value="1"/>
</dbReference>
<evidence type="ECO:0000313" key="6">
    <source>
        <dbReference type="EMBL" id="KAG7402086.1"/>
    </source>
</evidence>
<protein>
    <submittedName>
        <fullName evidence="6">Uncharacterized protein</fullName>
    </submittedName>
</protein>
<comment type="caution">
    <text evidence="6">The sequence shown here is derived from an EMBL/GenBank/DDBJ whole genome shotgun (WGS) entry which is preliminary data.</text>
</comment>
<evidence type="ECO:0000256" key="4">
    <source>
        <dbReference type="ARBA" id="ARBA00023136"/>
    </source>
</evidence>
<reference evidence="6" key="1">
    <citation type="submission" date="2021-02" db="EMBL/GenBank/DDBJ databases">
        <authorList>
            <person name="Palmer J.M."/>
        </authorList>
    </citation>
    <scope>NUCLEOTIDE SEQUENCE</scope>
    <source>
        <strain evidence="6">SCRP23</strain>
    </source>
</reference>
<dbReference type="OrthoDB" id="7984201at2759"/>
<keyword evidence="7" id="KW-1185">Reference proteome</keyword>
<gene>
    <name evidence="6" type="ORF">PHYBOEH_007300</name>
</gene>
<dbReference type="AlphaFoldDB" id="A0A8T1X8D2"/>
<evidence type="ECO:0000313" key="7">
    <source>
        <dbReference type="Proteomes" id="UP000693981"/>
    </source>
</evidence>
<dbReference type="EMBL" id="JAGDFL010000004">
    <property type="protein sequence ID" value="KAG7402086.1"/>
    <property type="molecule type" value="Genomic_DNA"/>
</dbReference>
<dbReference type="InterPro" id="IPR051008">
    <property type="entry name" value="Telomere_Capping_Maintenance"/>
</dbReference>
<keyword evidence="2" id="KW-0812">Transmembrane</keyword>
<dbReference type="PANTHER" id="PTHR35518:SF2">
    <property type="entry name" value="MAINTENANCE OF TELOMERE CAPPING PROTEIN 6"/>
    <property type="match status" value="1"/>
</dbReference>
<keyword evidence="4" id="KW-0472">Membrane</keyword>
<accession>A0A8T1X8D2</accession>
<sequence length="590" mass="65890">MARFKASRRGVCCLSSPPSSSHVSPTLLLLSLLALSSTLVYGKTVESLVVEDPLRLPRDRNPDALWTLSKDEIAQDSARFKTQVLDSVPDLVPVDVQCEKTKRCDKKGVCAIVCKHGSVQVDQWLQRALKLQRKLAYRRNFCSATLPGTHNSAINLADGYGVEDHVFEGYLRYLSWFKKGMKVHTNDQLFSLTDQLQMGVRFIELDVHWFDGDLRIAHCGGFHSKLLDGLISVFNEVAKMLGTDIQWDSETIGCKPSLSSIPSSEQRSVKEALSELATWLHAPENADEFLLVFFDDETNLMKWKKVSTLLQYLRVYFPEEEILRPNELVYASRWPSFEELLRIGKRVLFMSGADYLTEGQEMLFVKETICDWQEPPLPLQPFPTCRFNYSQIGPPDENFTIFRPQTSEIEYGFLNADGQIGPNKFLLDETSLPGVTKCGVNLASPDNITPKRMESVVWVVPKGHDLDPNKCVALMRDSTAWQSVDCQTANLVPACVDQKNSRRWQLGKEPVIEADAAAACAGLTTPTAFSVPPSGYENELLHHLLSETTPASIAGVWLNAKDLVTEVYSALPDQSADVGPTAIDTILSVE</sequence>
<comment type="subcellular location">
    <subcellularLocation>
        <location evidence="1">Membrane</location>
    </subcellularLocation>
</comment>
<evidence type="ECO:0000256" key="5">
    <source>
        <dbReference type="SAM" id="SignalP"/>
    </source>
</evidence>
<keyword evidence="3" id="KW-1133">Transmembrane helix</keyword>
<proteinExistence type="predicted"/>
<evidence type="ECO:0000256" key="2">
    <source>
        <dbReference type="ARBA" id="ARBA00022692"/>
    </source>
</evidence>
<name>A0A8T1X8D2_9STRA</name>